<evidence type="ECO:0000256" key="1">
    <source>
        <dbReference type="ARBA" id="ARBA00004651"/>
    </source>
</evidence>
<dbReference type="PANTHER" id="PTHR30614">
    <property type="entry name" value="MEMBRANE COMPONENT OF AMINO ACID ABC TRANSPORTER"/>
    <property type="match status" value="1"/>
</dbReference>
<dbReference type="SUPFAM" id="SSF161098">
    <property type="entry name" value="MetI-like"/>
    <property type="match status" value="1"/>
</dbReference>
<evidence type="ECO:0000256" key="4">
    <source>
        <dbReference type="ARBA" id="ARBA00022692"/>
    </source>
</evidence>
<feature type="domain" description="ABC transmembrane type-1" evidence="9">
    <location>
        <begin position="70"/>
        <end position="261"/>
    </location>
</feature>
<feature type="transmembrane region" description="Helical" evidence="7">
    <location>
        <begin position="18"/>
        <end position="39"/>
    </location>
</feature>
<evidence type="ECO:0000259" key="9">
    <source>
        <dbReference type="PROSITE" id="PS50928"/>
    </source>
</evidence>
<sequence length="301" mass="32303">MSSEGTVLYDAPGPKARALYRVLSVVVAVVLLVIAYVVYRALDSQGQLTAAKWEPFLESSSWTTYLIPGIRGTLVAAALSIVLALILGAILGIGRMSEHRPVRMVSGFIVELFRAIPVLILMIFAYQVFAEYRLFKSDYLALAAVVTGLTLYNGSVIAEIVRAGINSLPKGQTEAASAIGLRKGQTMRLILLPQAVTVMLPAIVSQMVIALKDSALGYLIGYVEVVRSGQQLGAYFQNYLPSLLVVAAIMIILNSALTRFATWLEKRLRSSRRRGAATGGAPDAPVPVTAVPGMDITGPPR</sequence>
<organism evidence="10 11">
    <name type="scientific">Rhodococcus artemisiae</name>
    <dbReference type="NCBI Taxonomy" id="714159"/>
    <lineage>
        <taxon>Bacteria</taxon>
        <taxon>Bacillati</taxon>
        <taxon>Actinomycetota</taxon>
        <taxon>Actinomycetes</taxon>
        <taxon>Mycobacteriales</taxon>
        <taxon>Nocardiaceae</taxon>
        <taxon>Rhodococcus</taxon>
    </lineage>
</organism>
<feature type="transmembrane region" description="Helical" evidence="7">
    <location>
        <begin position="239"/>
        <end position="264"/>
    </location>
</feature>
<comment type="caution">
    <text evidence="10">The sequence shown here is derived from an EMBL/GenBank/DDBJ whole genome shotgun (WGS) entry which is preliminary data.</text>
</comment>
<dbReference type="Gene3D" id="1.10.3720.10">
    <property type="entry name" value="MetI-like"/>
    <property type="match status" value="1"/>
</dbReference>
<keyword evidence="5 7" id="KW-1133">Transmembrane helix</keyword>
<evidence type="ECO:0000256" key="2">
    <source>
        <dbReference type="ARBA" id="ARBA00022448"/>
    </source>
</evidence>
<dbReference type="Pfam" id="PF00528">
    <property type="entry name" value="BPD_transp_1"/>
    <property type="match status" value="1"/>
</dbReference>
<name>A0ABU7L4A9_9NOCA</name>
<dbReference type="InterPro" id="IPR010065">
    <property type="entry name" value="AA_ABC_transptr_permease_3TM"/>
</dbReference>
<keyword evidence="4 7" id="KW-0812">Transmembrane</keyword>
<feature type="transmembrane region" description="Helical" evidence="7">
    <location>
        <begin position="70"/>
        <end position="93"/>
    </location>
</feature>
<dbReference type="NCBIfam" id="TIGR01726">
    <property type="entry name" value="HEQRo_perm_3TM"/>
    <property type="match status" value="1"/>
</dbReference>
<dbReference type="EMBL" id="JAUTXY010000001">
    <property type="protein sequence ID" value="MEE2056380.1"/>
    <property type="molecule type" value="Genomic_DNA"/>
</dbReference>
<keyword evidence="6 7" id="KW-0472">Membrane</keyword>
<reference evidence="10 11" key="1">
    <citation type="submission" date="2023-07" db="EMBL/GenBank/DDBJ databases">
        <authorList>
            <person name="Girao M."/>
            <person name="Carvalho M.F."/>
        </authorList>
    </citation>
    <scope>NUCLEOTIDE SEQUENCE [LARGE SCALE GENOMIC DNA]</scope>
    <source>
        <strain evidence="10 11">YIM65754</strain>
    </source>
</reference>
<keyword evidence="11" id="KW-1185">Reference proteome</keyword>
<evidence type="ECO:0000313" key="11">
    <source>
        <dbReference type="Proteomes" id="UP001336020"/>
    </source>
</evidence>
<feature type="transmembrane region" description="Helical" evidence="7">
    <location>
        <begin position="189"/>
        <end position="209"/>
    </location>
</feature>
<evidence type="ECO:0000256" key="3">
    <source>
        <dbReference type="ARBA" id="ARBA00022475"/>
    </source>
</evidence>
<gene>
    <name evidence="10" type="ORF">Q7514_02420</name>
</gene>
<feature type="compositionally biased region" description="Low complexity" evidence="8">
    <location>
        <begin position="279"/>
        <end position="293"/>
    </location>
</feature>
<evidence type="ECO:0000256" key="7">
    <source>
        <dbReference type="RuleBase" id="RU363032"/>
    </source>
</evidence>
<evidence type="ECO:0000256" key="6">
    <source>
        <dbReference type="ARBA" id="ARBA00023136"/>
    </source>
</evidence>
<dbReference type="InterPro" id="IPR000515">
    <property type="entry name" value="MetI-like"/>
</dbReference>
<evidence type="ECO:0000313" key="10">
    <source>
        <dbReference type="EMBL" id="MEE2056380.1"/>
    </source>
</evidence>
<feature type="transmembrane region" description="Helical" evidence="7">
    <location>
        <begin position="105"/>
        <end position="127"/>
    </location>
</feature>
<dbReference type="InterPro" id="IPR035906">
    <property type="entry name" value="MetI-like_sf"/>
</dbReference>
<dbReference type="Proteomes" id="UP001336020">
    <property type="component" value="Unassembled WGS sequence"/>
</dbReference>
<dbReference type="CDD" id="cd06261">
    <property type="entry name" value="TM_PBP2"/>
    <property type="match status" value="1"/>
</dbReference>
<comment type="similarity">
    <text evidence="7">Belongs to the binding-protein-dependent transport system permease family.</text>
</comment>
<comment type="subcellular location">
    <subcellularLocation>
        <location evidence="1 7">Cell membrane</location>
        <topology evidence="1 7">Multi-pass membrane protein</topology>
    </subcellularLocation>
</comment>
<dbReference type="PROSITE" id="PS50928">
    <property type="entry name" value="ABC_TM1"/>
    <property type="match status" value="1"/>
</dbReference>
<evidence type="ECO:0000256" key="8">
    <source>
        <dbReference type="SAM" id="MobiDB-lite"/>
    </source>
</evidence>
<dbReference type="InterPro" id="IPR043429">
    <property type="entry name" value="ArtM/GltK/GlnP/TcyL/YhdX-like"/>
</dbReference>
<dbReference type="PANTHER" id="PTHR30614:SF21">
    <property type="entry name" value="AMINO ACID ABC TRANSPORTER PERMEASE"/>
    <property type="match status" value="1"/>
</dbReference>
<protein>
    <submittedName>
        <fullName evidence="10">Amino acid ABC transporter permease</fullName>
    </submittedName>
</protein>
<proteinExistence type="inferred from homology"/>
<keyword evidence="2 7" id="KW-0813">Transport</keyword>
<evidence type="ECO:0000256" key="5">
    <source>
        <dbReference type="ARBA" id="ARBA00022989"/>
    </source>
</evidence>
<keyword evidence="3" id="KW-1003">Cell membrane</keyword>
<feature type="region of interest" description="Disordered" evidence="8">
    <location>
        <begin position="274"/>
        <end position="301"/>
    </location>
</feature>
<feature type="transmembrane region" description="Helical" evidence="7">
    <location>
        <begin position="139"/>
        <end position="161"/>
    </location>
</feature>
<accession>A0ABU7L4A9</accession>
<dbReference type="RefSeq" id="WP_330131656.1">
    <property type="nucleotide sequence ID" value="NZ_JAUTXY010000001.1"/>
</dbReference>